<protein>
    <submittedName>
        <fullName evidence="8">Cytochrome bd-I ubiquinol oxidase subunit 2 apoprotein</fullName>
    </submittedName>
</protein>
<feature type="transmembrane region" description="Helical" evidence="7">
    <location>
        <begin position="195"/>
        <end position="219"/>
    </location>
</feature>
<name>A0A1G6D2G6_9HYPH</name>
<keyword evidence="6 7" id="KW-0472">Membrane</keyword>
<gene>
    <name evidence="8" type="ORF">SAMN02982931_02926</name>
</gene>
<feature type="transmembrane region" description="Helical" evidence="7">
    <location>
        <begin position="262"/>
        <end position="285"/>
    </location>
</feature>
<keyword evidence="4 7" id="KW-0812">Transmembrane</keyword>
<evidence type="ECO:0000256" key="6">
    <source>
        <dbReference type="ARBA" id="ARBA00023136"/>
    </source>
</evidence>
<feature type="transmembrane region" description="Helical" evidence="7">
    <location>
        <begin position="231"/>
        <end position="250"/>
    </location>
</feature>
<evidence type="ECO:0000256" key="3">
    <source>
        <dbReference type="ARBA" id="ARBA00022475"/>
    </source>
</evidence>
<organism evidence="8 9">
    <name type="scientific">Bauldia litoralis</name>
    <dbReference type="NCBI Taxonomy" id="665467"/>
    <lineage>
        <taxon>Bacteria</taxon>
        <taxon>Pseudomonadati</taxon>
        <taxon>Pseudomonadota</taxon>
        <taxon>Alphaproteobacteria</taxon>
        <taxon>Hyphomicrobiales</taxon>
        <taxon>Kaistiaceae</taxon>
        <taxon>Bauldia</taxon>
    </lineage>
</organism>
<dbReference type="EMBL" id="FMXQ01000006">
    <property type="protein sequence ID" value="SDB39334.1"/>
    <property type="molecule type" value="Genomic_DNA"/>
</dbReference>
<keyword evidence="9" id="KW-1185">Reference proteome</keyword>
<evidence type="ECO:0000313" key="9">
    <source>
        <dbReference type="Proteomes" id="UP000199071"/>
    </source>
</evidence>
<keyword evidence="5 7" id="KW-1133">Transmembrane helix</keyword>
<dbReference type="InterPro" id="IPR003317">
    <property type="entry name" value="Cyt-d_oxidase_su2"/>
</dbReference>
<dbReference type="GO" id="GO:0016682">
    <property type="term" value="F:oxidoreductase activity, acting on diphenols and related substances as donors, oxygen as acceptor"/>
    <property type="evidence" value="ECO:0007669"/>
    <property type="project" value="TreeGrafter"/>
</dbReference>
<feature type="transmembrane region" description="Helical" evidence="7">
    <location>
        <begin position="88"/>
        <end position="107"/>
    </location>
</feature>
<evidence type="ECO:0000256" key="2">
    <source>
        <dbReference type="ARBA" id="ARBA00007543"/>
    </source>
</evidence>
<evidence type="ECO:0000313" key="8">
    <source>
        <dbReference type="EMBL" id="SDB39334.1"/>
    </source>
</evidence>
<evidence type="ECO:0000256" key="1">
    <source>
        <dbReference type="ARBA" id="ARBA00004651"/>
    </source>
</evidence>
<dbReference type="GO" id="GO:0070069">
    <property type="term" value="C:cytochrome complex"/>
    <property type="evidence" value="ECO:0007669"/>
    <property type="project" value="TreeGrafter"/>
</dbReference>
<sequence>MSPMEFYLPIVWAVLIAAAVGLYVILDGFDLGIGILFPFTRKEEERDTMINTIAPFWDGNETWLILGGGGLWVAFPAAYSIIMPANYLPVIVMLLALIFRGVSFEFRGVAKPKHGAWDIAFTAGSTIAAFAQGVILGSLIQGITVVDNKFAGGAFDWLTPFSLMCGVGLVLGYALLGATWLIARTEGEIEARARGHARMLMLAVLVFVGVVSLWTPLGFERIQERWFSTPSIYFLWILPAVTLLVAFGAWRWLASGAVAKPFFATIALFLLCFIGLAISTFPYLVPPTLTIWDAAAVPDSQIFSLIGVLLMLPIILGYTVFVYWTFLRHGKVVVGSEGYH</sequence>
<proteinExistence type="inferred from homology"/>
<reference evidence="8 9" key="1">
    <citation type="submission" date="2016-10" db="EMBL/GenBank/DDBJ databases">
        <authorList>
            <person name="de Groot N.N."/>
        </authorList>
    </citation>
    <scope>NUCLEOTIDE SEQUENCE [LARGE SCALE GENOMIC DNA]</scope>
    <source>
        <strain evidence="8 9">ATCC 35022</strain>
    </source>
</reference>
<keyword evidence="3" id="KW-1003">Cell membrane</keyword>
<dbReference type="STRING" id="665467.SAMN02982931_02926"/>
<dbReference type="PANTHER" id="PTHR43141">
    <property type="entry name" value="CYTOCHROME BD2 SUBUNIT II"/>
    <property type="match status" value="1"/>
</dbReference>
<dbReference type="Pfam" id="PF02322">
    <property type="entry name" value="Cyt_bd_oxida_II"/>
    <property type="match status" value="1"/>
</dbReference>
<evidence type="ECO:0000256" key="4">
    <source>
        <dbReference type="ARBA" id="ARBA00022692"/>
    </source>
</evidence>
<comment type="subcellular location">
    <subcellularLocation>
        <location evidence="1">Cell membrane</location>
        <topology evidence="1">Multi-pass membrane protein</topology>
    </subcellularLocation>
</comment>
<dbReference type="PANTHER" id="PTHR43141:SF4">
    <property type="entry name" value="CYTOCHROME BD2 SUBUNIT II"/>
    <property type="match status" value="1"/>
</dbReference>
<feature type="transmembrane region" description="Helical" evidence="7">
    <location>
        <begin position="161"/>
        <end position="183"/>
    </location>
</feature>
<feature type="transmembrane region" description="Helical" evidence="7">
    <location>
        <begin position="119"/>
        <end position="141"/>
    </location>
</feature>
<evidence type="ECO:0000256" key="5">
    <source>
        <dbReference type="ARBA" id="ARBA00022989"/>
    </source>
</evidence>
<feature type="transmembrane region" description="Helical" evidence="7">
    <location>
        <begin position="305"/>
        <end position="326"/>
    </location>
</feature>
<evidence type="ECO:0000256" key="7">
    <source>
        <dbReference type="SAM" id="Phobius"/>
    </source>
</evidence>
<feature type="transmembrane region" description="Helical" evidence="7">
    <location>
        <begin position="6"/>
        <end position="26"/>
    </location>
</feature>
<dbReference type="GO" id="GO:0019646">
    <property type="term" value="P:aerobic electron transport chain"/>
    <property type="evidence" value="ECO:0007669"/>
    <property type="project" value="TreeGrafter"/>
</dbReference>
<dbReference type="AlphaFoldDB" id="A0A1G6D2G6"/>
<dbReference type="GO" id="GO:0005886">
    <property type="term" value="C:plasma membrane"/>
    <property type="evidence" value="ECO:0007669"/>
    <property type="project" value="UniProtKB-SubCell"/>
</dbReference>
<dbReference type="NCBIfam" id="TIGR00203">
    <property type="entry name" value="cydB"/>
    <property type="match status" value="1"/>
</dbReference>
<dbReference type="GO" id="GO:0009055">
    <property type="term" value="F:electron transfer activity"/>
    <property type="evidence" value="ECO:0007669"/>
    <property type="project" value="TreeGrafter"/>
</dbReference>
<dbReference type="Proteomes" id="UP000199071">
    <property type="component" value="Unassembled WGS sequence"/>
</dbReference>
<accession>A0A1G6D2G6</accession>
<comment type="similarity">
    <text evidence="2">Belongs to the cytochrome ubiquinol oxidase subunit 2 family.</text>
</comment>